<name>A0A128EGB6_9BACT</name>
<dbReference type="RefSeq" id="WP_075493332.1">
    <property type="nucleotide sequence ID" value="NZ_CP053844.1"/>
</dbReference>
<keyword evidence="1" id="KW-0812">Transmembrane</keyword>
<protein>
    <submittedName>
        <fullName evidence="2">Uncharacterized protein</fullName>
    </submittedName>
</protein>
<reference evidence="2 3" key="1">
    <citation type="submission" date="2016-02" db="EMBL/GenBank/DDBJ databases">
        <authorList>
            <consortium name="Pathogen Informatics"/>
        </authorList>
    </citation>
    <scope>NUCLEOTIDE SEQUENCE [LARGE SCALE GENOMIC DNA]</scope>
    <source>
        <strain evidence="2 3">RC20</strain>
    </source>
</reference>
<feature type="transmembrane region" description="Helical" evidence="1">
    <location>
        <begin position="7"/>
        <end position="27"/>
    </location>
</feature>
<keyword evidence="3" id="KW-1185">Reference proteome</keyword>
<proteinExistence type="predicted"/>
<accession>A0A128EGB6</accession>
<feature type="transmembrane region" description="Helical" evidence="1">
    <location>
        <begin position="33"/>
        <end position="52"/>
    </location>
</feature>
<dbReference type="Proteomes" id="UP000069632">
    <property type="component" value="Unassembled WGS sequence"/>
</dbReference>
<keyword evidence="1" id="KW-0472">Membrane</keyword>
<gene>
    <name evidence="2" type="ORF">ERS672216_00806</name>
</gene>
<evidence type="ECO:0000256" key="1">
    <source>
        <dbReference type="SAM" id="Phobius"/>
    </source>
</evidence>
<keyword evidence="1" id="KW-1133">Transmembrane helix</keyword>
<dbReference type="EMBL" id="FIZP01000002">
    <property type="protein sequence ID" value="CZE47263.1"/>
    <property type="molecule type" value="Genomic_DNA"/>
</dbReference>
<evidence type="ECO:0000313" key="3">
    <source>
        <dbReference type="Proteomes" id="UP000069632"/>
    </source>
</evidence>
<organism evidence="2 3">
    <name type="scientific">Campylobacter geochelonis</name>
    <dbReference type="NCBI Taxonomy" id="1780362"/>
    <lineage>
        <taxon>Bacteria</taxon>
        <taxon>Pseudomonadati</taxon>
        <taxon>Campylobacterota</taxon>
        <taxon>Epsilonproteobacteria</taxon>
        <taxon>Campylobacterales</taxon>
        <taxon>Campylobacteraceae</taxon>
        <taxon>Campylobacter</taxon>
    </lineage>
</organism>
<dbReference type="AlphaFoldDB" id="A0A128EGB6"/>
<evidence type="ECO:0000313" key="2">
    <source>
        <dbReference type="EMBL" id="CZE47263.1"/>
    </source>
</evidence>
<sequence length="72" mass="8485">MKIVAFILALAIGLIVWFFTFGIIFSISGLRGIIPYMLLIILPIYFIVKFLYKFFINKFGYKIIEEDKNKEK</sequence>